<feature type="compositionally biased region" description="Basic and acidic residues" evidence="2">
    <location>
        <begin position="384"/>
        <end position="402"/>
    </location>
</feature>
<dbReference type="Proteomes" id="UP001219525">
    <property type="component" value="Unassembled WGS sequence"/>
</dbReference>
<sequence>MADRHYNIPGGFGRSDEGDNMSTTQNSRHSVSRHSSNTPTPLRWHTPVPAASAEARPESANSNQSIESFRSFPAESQQNAATPHQLTEYHASPMQAQQLEGQQEAGHHALLHSASWQQTVGYSPVHGQQSAQYSGVHGQQSAQYSPAHGQQSSAGYNPWSGYDPAQAQQSTMYNAHGQQSVQYSPALGQQSAEYGTAHGQQNVQYNGTAHGQQGVQYNGTAHGQQSAYSPGLGQQSTHYSPALGYGTAHGQQSAQYSPALGYGTAQGQQSTHYGPALGQQSPQYGTAHGQQGAHYSPAHGQQNLNPWNGYDPEQAQQNAQAQQSAQEQQNGQAQQGGGYTDDGWAQQSAVYSAQQGGWAYNPVQTQQAQQSNFQSSPTANESPPRIDLRDPPLSRKRRVEVEENGKRRIVVDSEPGDVRELRKDLEYERDMRAHAKGKVREVQRQRQTLQEELIASRRALHDMAQTTNGQTAMYDALRVSHEQAMEDLRRENLATLKAQQEQASASYMEISRPLTILGAAARRAQTEVRFAAVAARQVRPGSRPAPYHTSEAENARRNQRLKEARHELEKHPGVFIIPRPTPDDDESGDESLDEAGKQQAALAWAWQQIEKEKKRQEQSESEDEGRKGDVIQRARKSQQEELRKSEDKAYKSMARSVFGEATGLWTAKDYIDYKPASEAQMKETKNGESVPPEKSWRFFFGKSFAKCLYNRILIDRLVDKTLANVAHEGNLPEVTKDYVRALHLNVLKGAQFQWKVHQQRDDETEEEAKARAEEWEEERRVQTNSNSRKTRKRKMRMATAKRMMQIRLQEGKPEAAEIFENAGDVTRALRNEGMSSEEERVTQIVTKSGHRKTTTVLAVKVVGWREVIADKQMKMLDWYQRHQKKKRGCPGYNRVRVNEVSESPAPLRLPRNLFDPRWLQNQKKFDEDIERTLKIRKPTFKILDFDFNGADSEDAYEAEDEEGNGCDADAGGDSNNADAIGENDGEMQTGSSLEDL</sequence>
<evidence type="ECO:0000313" key="4">
    <source>
        <dbReference type="Proteomes" id="UP001219525"/>
    </source>
</evidence>
<feature type="compositionally biased region" description="Polar residues" evidence="2">
    <location>
        <begin position="986"/>
        <end position="996"/>
    </location>
</feature>
<organism evidence="3 4">
    <name type="scientific">Mycena pura</name>
    <dbReference type="NCBI Taxonomy" id="153505"/>
    <lineage>
        <taxon>Eukaryota</taxon>
        <taxon>Fungi</taxon>
        <taxon>Dikarya</taxon>
        <taxon>Basidiomycota</taxon>
        <taxon>Agaricomycotina</taxon>
        <taxon>Agaricomycetes</taxon>
        <taxon>Agaricomycetidae</taxon>
        <taxon>Agaricales</taxon>
        <taxon>Marasmiineae</taxon>
        <taxon>Mycenaceae</taxon>
        <taxon>Mycena</taxon>
    </lineage>
</organism>
<feature type="region of interest" description="Disordered" evidence="2">
    <location>
        <begin position="1"/>
        <end position="83"/>
    </location>
</feature>
<feature type="compositionally biased region" description="Low complexity" evidence="2">
    <location>
        <begin position="49"/>
        <end position="63"/>
    </location>
</feature>
<feature type="compositionally biased region" description="Acidic residues" evidence="2">
    <location>
        <begin position="953"/>
        <end position="964"/>
    </location>
</feature>
<reference evidence="3" key="1">
    <citation type="submission" date="2023-03" db="EMBL/GenBank/DDBJ databases">
        <title>Massive genome expansion in bonnet fungi (Mycena s.s.) driven by repeated elements and novel gene families across ecological guilds.</title>
        <authorList>
            <consortium name="Lawrence Berkeley National Laboratory"/>
            <person name="Harder C.B."/>
            <person name="Miyauchi S."/>
            <person name="Viragh M."/>
            <person name="Kuo A."/>
            <person name="Thoen E."/>
            <person name="Andreopoulos B."/>
            <person name="Lu D."/>
            <person name="Skrede I."/>
            <person name="Drula E."/>
            <person name="Henrissat B."/>
            <person name="Morin E."/>
            <person name="Kohler A."/>
            <person name="Barry K."/>
            <person name="LaButti K."/>
            <person name="Morin E."/>
            <person name="Salamov A."/>
            <person name="Lipzen A."/>
            <person name="Mereny Z."/>
            <person name="Hegedus B."/>
            <person name="Baldrian P."/>
            <person name="Stursova M."/>
            <person name="Weitz H."/>
            <person name="Taylor A."/>
            <person name="Grigoriev I.V."/>
            <person name="Nagy L.G."/>
            <person name="Martin F."/>
            <person name="Kauserud H."/>
        </authorList>
    </citation>
    <scope>NUCLEOTIDE SEQUENCE</scope>
    <source>
        <strain evidence="3">9144</strain>
    </source>
</reference>
<feature type="compositionally biased region" description="Polar residues" evidence="2">
    <location>
        <begin position="127"/>
        <end position="155"/>
    </location>
</feature>
<feature type="compositionally biased region" description="Low complexity" evidence="2">
    <location>
        <begin position="26"/>
        <end position="37"/>
    </location>
</feature>
<gene>
    <name evidence="3" type="ORF">GGX14DRAFT_392553</name>
</gene>
<comment type="caution">
    <text evidence="3">The sequence shown here is derived from an EMBL/GenBank/DDBJ whole genome shotgun (WGS) entry which is preliminary data.</text>
</comment>
<feature type="compositionally biased region" description="Low complexity" evidence="2">
    <location>
        <begin position="598"/>
        <end position="608"/>
    </location>
</feature>
<feature type="compositionally biased region" description="Polar residues" evidence="2">
    <location>
        <begin position="64"/>
        <end position="83"/>
    </location>
</feature>
<feature type="coiled-coil region" evidence="1">
    <location>
        <begin position="432"/>
        <end position="459"/>
    </location>
</feature>
<keyword evidence="4" id="KW-1185">Reference proteome</keyword>
<dbReference type="AlphaFoldDB" id="A0AAD6YD31"/>
<feature type="compositionally biased region" description="Low complexity" evidence="2">
    <location>
        <begin position="313"/>
        <end position="333"/>
    </location>
</feature>
<feature type="compositionally biased region" description="Basic and acidic residues" evidence="2">
    <location>
        <begin position="767"/>
        <end position="781"/>
    </location>
</feature>
<feature type="compositionally biased region" description="Basic and acidic residues" evidence="2">
    <location>
        <begin position="550"/>
        <end position="572"/>
    </location>
</feature>
<feature type="compositionally biased region" description="Basic and acidic residues" evidence="2">
    <location>
        <begin position="609"/>
        <end position="648"/>
    </location>
</feature>
<keyword evidence="1" id="KW-0175">Coiled coil</keyword>
<dbReference type="EMBL" id="JARJCW010000019">
    <property type="protein sequence ID" value="KAJ7214529.1"/>
    <property type="molecule type" value="Genomic_DNA"/>
</dbReference>
<feature type="compositionally biased region" description="Polar residues" evidence="2">
    <location>
        <begin position="210"/>
        <end position="239"/>
    </location>
</feature>
<feature type="compositionally biased region" description="Low complexity" evidence="2">
    <location>
        <begin position="364"/>
        <end position="376"/>
    </location>
</feature>
<feature type="compositionally biased region" description="Acidic residues" evidence="2">
    <location>
        <begin position="583"/>
        <end position="593"/>
    </location>
</feature>
<feature type="region of interest" description="Disordered" evidence="2">
    <location>
        <begin position="127"/>
        <end position="165"/>
    </location>
</feature>
<evidence type="ECO:0000256" key="1">
    <source>
        <dbReference type="SAM" id="Coils"/>
    </source>
</evidence>
<feature type="region of interest" description="Disordered" evidence="2">
    <location>
        <begin position="537"/>
        <end position="648"/>
    </location>
</feature>
<feature type="region of interest" description="Disordered" evidence="2">
    <location>
        <begin position="364"/>
        <end position="402"/>
    </location>
</feature>
<name>A0AAD6YD31_9AGAR</name>
<feature type="region of interest" description="Disordered" evidence="2">
    <location>
        <begin position="210"/>
        <end position="343"/>
    </location>
</feature>
<evidence type="ECO:0000313" key="3">
    <source>
        <dbReference type="EMBL" id="KAJ7214529.1"/>
    </source>
</evidence>
<feature type="compositionally biased region" description="Polar residues" evidence="2">
    <location>
        <begin position="265"/>
        <end position="284"/>
    </location>
</feature>
<feature type="compositionally biased region" description="Low complexity" evidence="2">
    <location>
        <begin position="965"/>
        <end position="980"/>
    </location>
</feature>
<feature type="region of interest" description="Disordered" evidence="2">
    <location>
        <begin position="758"/>
        <end position="796"/>
    </location>
</feature>
<feature type="region of interest" description="Disordered" evidence="2">
    <location>
        <begin position="953"/>
        <end position="996"/>
    </location>
</feature>
<evidence type="ECO:0000256" key="2">
    <source>
        <dbReference type="SAM" id="MobiDB-lite"/>
    </source>
</evidence>
<accession>A0AAD6YD31</accession>
<protein>
    <submittedName>
        <fullName evidence="3">Uncharacterized protein</fullName>
    </submittedName>
</protein>
<proteinExistence type="predicted"/>